<dbReference type="AlphaFoldDB" id="A0AAE3ZM71"/>
<keyword evidence="2" id="KW-0808">Transferase</keyword>
<evidence type="ECO:0000259" key="3">
    <source>
        <dbReference type="Pfam" id="PF13649"/>
    </source>
</evidence>
<keyword evidence="1 4" id="KW-0489">Methyltransferase</keyword>
<gene>
    <name evidence="4" type="ORF">J2S44_001544</name>
</gene>
<organism evidence="4 5">
    <name type="scientific">Catenuloplanes niger</name>
    <dbReference type="NCBI Taxonomy" id="587534"/>
    <lineage>
        <taxon>Bacteria</taxon>
        <taxon>Bacillati</taxon>
        <taxon>Actinomycetota</taxon>
        <taxon>Actinomycetes</taxon>
        <taxon>Micromonosporales</taxon>
        <taxon>Micromonosporaceae</taxon>
        <taxon>Catenuloplanes</taxon>
    </lineage>
</organism>
<evidence type="ECO:0000256" key="1">
    <source>
        <dbReference type="ARBA" id="ARBA00022603"/>
    </source>
</evidence>
<dbReference type="GO" id="GO:0008168">
    <property type="term" value="F:methyltransferase activity"/>
    <property type="evidence" value="ECO:0007669"/>
    <property type="project" value="UniProtKB-KW"/>
</dbReference>
<dbReference type="InterPro" id="IPR029063">
    <property type="entry name" value="SAM-dependent_MTases_sf"/>
</dbReference>
<dbReference type="CDD" id="cd02440">
    <property type="entry name" value="AdoMet_MTases"/>
    <property type="match status" value="1"/>
</dbReference>
<dbReference type="PANTHER" id="PTHR43861">
    <property type="entry name" value="TRANS-ACONITATE 2-METHYLTRANSFERASE-RELATED"/>
    <property type="match status" value="1"/>
</dbReference>
<dbReference type="Proteomes" id="UP001183629">
    <property type="component" value="Unassembled WGS sequence"/>
</dbReference>
<dbReference type="GO" id="GO:0032259">
    <property type="term" value="P:methylation"/>
    <property type="evidence" value="ECO:0007669"/>
    <property type="project" value="UniProtKB-KW"/>
</dbReference>
<dbReference type="SUPFAM" id="SSF53335">
    <property type="entry name" value="S-adenosyl-L-methionine-dependent methyltransferases"/>
    <property type="match status" value="1"/>
</dbReference>
<accession>A0AAE3ZM71</accession>
<reference evidence="4 5" key="1">
    <citation type="submission" date="2023-07" db="EMBL/GenBank/DDBJ databases">
        <title>Sequencing the genomes of 1000 actinobacteria strains.</title>
        <authorList>
            <person name="Klenk H.-P."/>
        </authorList>
    </citation>
    <scope>NUCLEOTIDE SEQUENCE [LARGE SCALE GENOMIC DNA]</scope>
    <source>
        <strain evidence="4 5">DSM 44711</strain>
    </source>
</reference>
<feature type="domain" description="Methyltransferase" evidence="3">
    <location>
        <begin position="52"/>
        <end position="148"/>
    </location>
</feature>
<evidence type="ECO:0000313" key="5">
    <source>
        <dbReference type="Proteomes" id="UP001183629"/>
    </source>
</evidence>
<comment type="caution">
    <text evidence="4">The sequence shown here is derived from an EMBL/GenBank/DDBJ whole genome shotgun (WGS) entry which is preliminary data.</text>
</comment>
<dbReference type="Pfam" id="PF13649">
    <property type="entry name" value="Methyltransf_25"/>
    <property type="match status" value="1"/>
</dbReference>
<evidence type="ECO:0000256" key="2">
    <source>
        <dbReference type="ARBA" id="ARBA00022679"/>
    </source>
</evidence>
<keyword evidence="5" id="KW-1185">Reference proteome</keyword>
<sequence length="271" mass="29549">MSEHHGHGHGHDHHDDEHLAELLELDGAVLTAYHDEVLSWVAERAPEPVGRIVDLGAGTGVGTLALAARFPTAGVVAVDQSPRMLERIRTAAAHRGLGDRVETLAADLAHGWPPVDRPGIVWAALSLHHVPDPPALLRQAGEHLRRGGLLVISEMPDQPYFTDGEPWEARLHEALATRRLGFDPHPDWTGTLTTLGFTATRRDFPIEVAEPADLVRRYFLTFLRRMRGALADQLTPADLHTVDHLLASNGATGPTPVVRTSRTVWIASTPS</sequence>
<name>A0AAE3ZM71_9ACTN</name>
<protein>
    <submittedName>
        <fullName evidence="4">SAM-dependent methyltransferase</fullName>
    </submittedName>
</protein>
<dbReference type="RefSeq" id="WP_310410206.1">
    <property type="nucleotide sequence ID" value="NZ_JAVDYC010000001.1"/>
</dbReference>
<dbReference type="EMBL" id="JAVDYC010000001">
    <property type="protein sequence ID" value="MDR7321294.1"/>
    <property type="molecule type" value="Genomic_DNA"/>
</dbReference>
<proteinExistence type="predicted"/>
<dbReference type="Gene3D" id="3.40.50.150">
    <property type="entry name" value="Vaccinia Virus protein VP39"/>
    <property type="match status" value="1"/>
</dbReference>
<dbReference type="InterPro" id="IPR041698">
    <property type="entry name" value="Methyltransf_25"/>
</dbReference>
<evidence type="ECO:0000313" key="4">
    <source>
        <dbReference type="EMBL" id="MDR7321294.1"/>
    </source>
</evidence>
<dbReference type="PANTHER" id="PTHR43861:SF1">
    <property type="entry name" value="TRANS-ACONITATE 2-METHYLTRANSFERASE"/>
    <property type="match status" value="1"/>
</dbReference>